<dbReference type="PROSITE" id="PS50857">
    <property type="entry name" value="COX2_CUA"/>
    <property type="match status" value="1"/>
</dbReference>
<dbReference type="AlphaFoldDB" id="A0A0P7FVG0"/>
<keyword evidence="3" id="KW-0186">Copper</keyword>
<dbReference type="SUPFAM" id="SSF49503">
    <property type="entry name" value="Cupredoxins"/>
    <property type="match status" value="1"/>
</dbReference>
<dbReference type="STRING" id="699431.SY89_01650"/>
<keyword evidence="2" id="KW-0479">Metal-binding</keyword>
<dbReference type="PANTHER" id="PTHR42838:SF2">
    <property type="entry name" value="NITROUS-OXIDE REDUCTASE"/>
    <property type="match status" value="1"/>
</dbReference>
<dbReference type="GO" id="GO:0016020">
    <property type="term" value="C:membrane"/>
    <property type="evidence" value="ECO:0007669"/>
    <property type="project" value="InterPro"/>
</dbReference>
<dbReference type="InterPro" id="IPR008972">
    <property type="entry name" value="Cupredoxin"/>
</dbReference>
<name>A0A0P7FVG0_9EURY</name>
<accession>A0A0P7FVG0</accession>
<keyword evidence="4" id="KW-0812">Transmembrane</keyword>
<evidence type="ECO:0000313" key="6">
    <source>
        <dbReference type="EMBL" id="KPN30910.1"/>
    </source>
</evidence>
<keyword evidence="4" id="KW-0472">Membrane</keyword>
<evidence type="ECO:0000313" key="7">
    <source>
        <dbReference type="Proteomes" id="UP000050535"/>
    </source>
</evidence>
<dbReference type="PROSITE" id="PS00078">
    <property type="entry name" value="COX2"/>
    <property type="match status" value="1"/>
</dbReference>
<comment type="subcellular location">
    <subcellularLocation>
        <location evidence="1">Cell envelope</location>
    </subcellularLocation>
</comment>
<dbReference type="InterPro" id="IPR001505">
    <property type="entry name" value="Copper_CuA"/>
</dbReference>
<keyword evidence="4" id="KW-1133">Transmembrane helix</keyword>
<protein>
    <submittedName>
        <fullName evidence="6">Nitrous-oxide reductase</fullName>
    </submittedName>
</protein>
<dbReference type="InterPro" id="IPR002429">
    <property type="entry name" value="CcO_II-like_C"/>
</dbReference>
<dbReference type="InterPro" id="IPR034214">
    <property type="entry name" value="Ba3_CcO_II_C"/>
</dbReference>
<feature type="transmembrane region" description="Helical" evidence="4">
    <location>
        <begin position="9"/>
        <end position="30"/>
    </location>
</feature>
<dbReference type="PATRIC" id="fig|699431.3.peg.1691"/>
<gene>
    <name evidence="6" type="ORF">SY89_01650</name>
</gene>
<dbReference type="RefSeq" id="WP_054583706.1">
    <property type="nucleotide sequence ID" value="NZ_LGUC01000001.1"/>
</dbReference>
<feature type="domain" description="Cytochrome oxidase subunit II copper A binding" evidence="5">
    <location>
        <begin position="69"/>
        <end position="173"/>
    </location>
</feature>
<organism evidence="6 7">
    <name type="scientific">Halolamina pelagica</name>
    <dbReference type="NCBI Taxonomy" id="699431"/>
    <lineage>
        <taxon>Archaea</taxon>
        <taxon>Methanobacteriati</taxon>
        <taxon>Methanobacteriota</taxon>
        <taxon>Stenosarchaea group</taxon>
        <taxon>Halobacteria</taxon>
        <taxon>Halobacteriales</taxon>
        <taxon>Haloferacaceae</taxon>
    </lineage>
</organism>
<dbReference type="GO" id="GO:0005507">
    <property type="term" value="F:copper ion binding"/>
    <property type="evidence" value="ECO:0007669"/>
    <property type="project" value="InterPro"/>
</dbReference>
<dbReference type="EMBL" id="LGUC01000001">
    <property type="protein sequence ID" value="KPN30910.1"/>
    <property type="molecule type" value="Genomic_DNA"/>
</dbReference>
<evidence type="ECO:0000259" key="5">
    <source>
        <dbReference type="PROSITE" id="PS50857"/>
    </source>
</evidence>
<dbReference type="OrthoDB" id="27522at2157"/>
<evidence type="ECO:0000256" key="3">
    <source>
        <dbReference type="ARBA" id="ARBA00023008"/>
    </source>
</evidence>
<evidence type="ECO:0000256" key="2">
    <source>
        <dbReference type="ARBA" id="ARBA00022723"/>
    </source>
</evidence>
<dbReference type="InterPro" id="IPR051403">
    <property type="entry name" value="NosZ/Cyto_c_oxidase_sub2"/>
</dbReference>
<dbReference type="GO" id="GO:0004129">
    <property type="term" value="F:cytochrome-c oxidase activity"/>
    <property type="evidence" value="ECO:0007669"/>
    <property type="project" value="InterPro"/>
</dbReference>
<keyword evidence="7" id="KW-1185">Reference proteome</keyword>
<dbReference type="Gene3D" id="2.60.40.420">
    <property type="entry name" value="Cupredoxins - blue copper proteins"/>
    <property type="match status" value="1"/>
</dbReference>
<dbReference type="PANTHER" id="PTHR42838">
    <property type="entry name" value="CYTOCHROME C OXIDASE SUBUNIT II"/>
    <property type="match status" value="1"/>
</dbReference>
<dbReference type="CDD" id="cd13913">
    <property type="entry name" value="ba3_CcO_II_C"/>
    <property type="match status" value="1"/>
</dbReference>
<proteinExistence type="predicted"/>
<dbReference type="Proteomes" id="UP000050535">
    <property type="component" value="Unassembled WGS sequence"/>
</dbReference>
<reference evidence="7" key="1">
    <citation type="submission" date="2013-11" db="EMBL/GenBank/DDBJ databases">
        <authorList>
            <person name="Hoang H.T."/>
            <person name="Killian M.L."/>
            <person name="Madson D.M."/>
            <person name="Arruda P.H.E."/>
            <person name="Sun D."/>
            <person name="Schwartz K.J."/>
            <person name="Yoon K."/>
        </authorList>
    </citation>
    <scope>NUCLEOTIDE SEQUENCE [LARGE SCALE GENOMIC DNA]</scope>
    <source>
        <strain evidence="7">CDK2</strain>
    </source>
</reference>
<comment type="caution">
    <text evidence="6">The sequence shown here is derived from an EMBL/GenBank/DDBJ whole genome shotgun (WGS) entry which is preliminary data.</text>
</comment>
<dbReference type="Pfam" id="PF00116">
    <property type="entry name" value="COX2"/>
    <property type="match status" value="1"/>
</dbReference>
<evidence type="ECO:0000256" key="1">
    <source>
        <dbReference type="ARBA" id="ARBA00004196"/>
    </source>
</evidence>
<sequence>MHVHRFERLWFGASLVLIVAFIGTIIYGAVGPGIAMVDDSGGTVEPSVIADGNYEQTDNFREPGVYDTEDGVDVYVVARQYLFQPGTSEPIRVPAGEEISFHVTSPDVTHGFNLAGTNVNTMVIPGQVAEFSVTFEETGEHGIVCHEYCGSGHHTMEGKVVVVEQSEFEGGEN</sequence>
<evidence type="ECO:0000256" key="4">
    <source>
        <dbReference type="SAM" id="Phobius"/>
    </source>
</evidence>